<name>A0A225VEI3_9STRA</name>
<keyword evidence="3" id="KW-1185">Reference proteome</keyword>
<feature type="domain" description="Chromo" evidence="1">
    <location>
        <begin position="103"/>
        <end position="157"/>
    </location>
</feature>
<gene>
    <name evidence="2" type="ORF">PHMEG_00025007</name>
</gene>
<dbReference type="InterPro" id="IPR023780">
    <property type="entry name" value="Chromo_domain"/>
</dbReference>
<protein>
    <recommendedName>
        <fullName evidence="1">Chromo domain-containing protein</fullName>
    </recommendedName>
</protein>
<dbReference type="Gene3D" id="2.40.50.40">
    <property type="match status" value="1"/>
</dbReference>
<dbReference type="Pfam" id="PF00385">
    <property type="entry name" value="Chromo"/>
    <property type="match status" value="1"/>
</dbReference>
<sequence length="224" mass="25601">MQAKDKLMKVNMETMDEELESLRDSLQSLHQRSLDSIRKWLKKGNSRTSASETMYFGTESTSDCVCLGYSFEVHGPRSKYYNDASMDIDEEILEHVAKQGIVLGVECFRDHRYNTETKKWELLVSWRGQQHIEDSWEPLQAMQCDVPNLMADYAEHKDGEVFHAQLNEACHPQSTIPPRCYIFKSGRLWGGSVAALADPVSVAMHVANPCTKHKLVLELLECVF</sequence>
<dbReference type="InterPro" id="IPR000953">
    <property type="entry name" value="Chromo/chromo_shadow_dom"/>
</dbReference>
<dbReference type="EMBL" id="NBNE01005609">
    <property type="protein sequence ID" value="OWZ03288.1"/>
    <property type="molecule type" value="Genomic_DNA"/>
</dbReference>
<dbReference type="PROSITE" id="PS50013">
    <property type="entry name" value="CHROMO_2"/>
    <property type="match status" value="1"/>
</dbReference>
<dbReference type="AlphaFoldDB" id="A0A225VEI3"/>
<proteinExistence type="predicted"/>
<dbReference type="InterPro" id="IPR016197">
    <property type="entry name" value="Chromo-like_dom_sf"/>
</dbReference>
<comment type="caution">
    <text evidence="2">The sequence shown here is derived from an EMBL/GenBank/DDBJ whole genome shotgun (WGS) entry which is preliminary data.</text>
</comment>
<evidence type="ECO:0000313" key="3">
    <source>
        <dbReference type="Proteomes" id="UP000198211"/>
    </source>
</evidence>
<reference evidence="3" key="1">
    <citation type="submission" date="2017-03" db="EMBL/GenBank/DDBJ databases">
        <title>Phytopthora megakarya and P. palmivora, two closely related causual agents of cacao black pod achieved similar genome size and gene model numbers by different mechanisms.</title>
        <authorList>
            <person name="Ali S."/>
            <person name="Shao J."/>
            <person name="Larry D.J."/>
            <person name="Kronmiller B."/>
            <person name="Shen D."/>
            <person name="Strem M.D."/>
            <person name="Melnick R.L."/>
            <person name="Guiltinan M.J."/>
            <person name="Tyler B.M."/>
            <person name="Meinhardt L.W."/>
            <person name="Bailey B.A."/>
        </authorList>
    </citation>
    <scope>NUCLEOTIDE SEQUENCE [LARGE SCALE GENOMIC DNA]</scope>
    <source>
        <strain evidence="3">zdho120</strain>
    </source>
</reference>
<accession>A0A225VEI3</accession>
<dbReference type="Proteomes" id="UP000198211">
    <property type="component" value="Unassembled WGS sequence"/>
</dbReference>
<evidence type="ECO:0000313" key="2">
    <source>
        <dbReference type="EMBL" id="OWZ03288.1"/>
    </source>
</evidence>
<dbReference type="CDD" id="cd00024">
    <property type="entry name" value="CD_CSD"/>
    <property type="match status" value="1"/>
</dbReference>
<dbReference type="SUPFAM" id="SSF54160">
    <property type="entry name" value="Chromo domain-like"/>
    <property type="match status" value="1"/>
</dbReference>
<evidence type="ECO:0000259" key="1">
    <source>
        <dbReference type="PROSITE" id="PS50013"/>
    </source>
</evidence>
<organism evidence="2 3">
    <name type="scientific">Phytophthora megakarya</name>
    <dbReference type="NCBI Taxonomy" id="4795"/>
    <lineage>
        <taxon>Eukaryota</taxon>
        <taxon>Sar</taxon>
        <taxon>Stramenopiles</taxon>
        <taxon>Oomycota</taxon>
        <taxon>Peronosporomycetes</taxon>
        <taxon>Peronosporales</taxon>
        <taxon>Peronosporaceae</taxon>
        <taxon>Phytophthora</taxon>
    </lineage>
</organism>